<dbReference type="AlphaFoldDB" id="A0A166C5U2"/>
<keyword evidence="1" id="KW-0472">Membrane</keyword>
<evidence type="ECO:0000313" key="3">
    <source>
        <dbReference type="Proteomes" id="UP000077245"/>
    </source>
</evidence>
<evidence type="ECO:0000256" key="1">
    <source>
        <dbReference type="SAM" id="Phobius"/>
    </source>
</evidence>
<evidence type="ECO:0000313" key="2">
    <source>
        <dbReference type="EMBL" id="KZX14161.1"/>
    </source>
</evidence>
<organism evidence="2 3">
    <name type="scientific">Methanobrevibacter curvatus</name>
    <dbReference type="NCBI Taxonomy" id="49547"/>
    <lineage>
        <taxon>Archaea</taxon>
        <taxon>Methanobacteriati</taxon>
        <taxon>Methanobacteriota</taxon>
        <taxon>Methanomada group</taxon>
        <taxon>Methanobacteria</taxon>
        <taxon>Methanobacteriales</taxon>
        <taxon>Methanobacteriaceae</taxon>
        <taxon>Methanobrevibacter</taxon>
    </lineage>
</organism>
<keyword evidence="1" id="KW-0812">Transmembrane</keyword>
<name>A0A166C5U2_9EURY</name>
<proteinExistence type="predicted"/>
<reference evidence="2 3" key="1">
    <citation type="submission" date="2016-04" db="EMBL/GenBank/DDBJ databases">
        <title>Genome sequence of Methanobrevibacter curvatus DSM 11111.</title>
        <authorList>
            <person name="Poehlein A."/>
            <person name="Seedorf H."/>
            <person name="Daniel R."/>
        </authorList>
    </citation>
    <scope>NUCLEOTIDE SEQUENCE [LARGE SCALE GENOMIC DNA]</scope>
    <source>
        <strain evidence="2 3">DSM 11111</strain>
    </source>
</reference>
<sequence length="115" mass="12580">MYINLLSNLSVITKPVAPSGPKLVTLIEYKTNAPFKTDPDTLDVLTILIFTVGTTVILVSLSTLLLLLPVLFSLTPVRLATFTILPTPFKRTRISKTILSPLAKTPIFQTPVFAI</sequence>
<comment type="caution">
    <text evidence="2">The sequence shown here is derived from an EMBL/GenBank/DDBJ whole genome shotgun (WGS) entry which is preliminary data.</text>
</comment>
<dbReference type="EMBL" id="LWMV01000114">
    <property type="protein sequence ID" value="KZX14161.1"/>
    <property type="molecule type" value="Genomic_DNA"/>
</dbReference>
<protein>
    <submittedName>
        <fullName evidence="2">Uncharacterized protein</fullName>
    </submittedName>
</protein>
<keyword evidence="3" id="KW-1185">Reference proteome</keyword>
<keyword evidence="1" id="KW-1133">Transmembrane helix</keyword>
<gene>
    <name evidence="2" type="ORF">MBCUR_05980</name>
</gene>
<dbReference type="Proteomes" id="UP000077245">
    <property type="component" value="Unassembled WGS sequence"/>
</dbReference>
<accession>A0A166C5U2</accession>
<feature type="transmembrane region" description="Helical" evidence="1">
    <location>
        <begin position="44"/>
        <end position="68"/>
    </location>
</feature>